<name>A0A4C1W023_EUMVA</name>
<protein>
    <submittedName>
        <fullName evidence="1">Uncharacterized protein</fullName>
    </submittedName>
</protein>
<gene>
    <name evidence="1" type="ORF">EVAR_30471_1</name>
</gene>
<dbReference type="Proteomes" id="UP000299102">
    <property type="component" value="Unassembled WGS sequence"/>
</dbReference>
<proteinExistence type="predicted"/>
<sequence>MELSRRDFRAMIYYEYKKDYSPENVFNFWLLRLVSLLVQATVFNRFTELKGERESFDNEARAGQPPATVTEENAQALEELIRENRRTAYVARVETEYLISSGANNCS</sequence>
<dbReference type="AlphaFoldDB" id="A0A4C1W023"/>
<dbReference type="EMBL" id="BGZK01000437">
    <property type="protein sequence ID" value="GBP43514.1"/>
    <property type="molecule type" value="Genomic_DNA"/>
</dbReference>
<reference evidence="1 2" key="1">
    <citation type="journal article" date="2019" name="Commun. Biol.">
        <title>The bagworm genome reveals a unique fibroin gene that provides high tensile strength.</title>
        <authorList>
            <person name="Kono N."/>
            <person name="Nakamura H."/>
            <person name="Ohtoshi R."/>
            <person name="Tomita M."/>
            <person name="Numata K."/>
            <person name="Arakawa K."/>
        </authorList>
    </citation>
    <scope>NUCLEOTIDE SEQUENCE [LARGE SCALE GENOMIC DNA]</scope>
</reference>
<evidence type="ECO:0000313" key="1">
    <source>
        <dbReference type="EMBL" id="GBP43514.1"/>
    </source>
</evidence>
<comment type="caution">
    <text evidence="1">The sequence shown here is derived from an EMBL/GenBank/DDBJ whole genome shotgun (WGS) entry which is preliminary data.</text>
</comment>
<accession>A0A4C1W023</accession>
<evidence type="ECO:0000313" key="2">
    <source>
        <dbReference type="Proteomes" id="UP000299102"/>
    </source>
</evidence>
<organism evidence="1 2">
    <name type="scientific">Eumeta variegata</name>
    <name type="common">Bagworm moth</name>
    <name type="synonym">Eumeta japonica</name>
    <dbReference type="NCBI Taxonomy" id="151549"/>
    <lineage>
        <taxon>Eukaryota</taxon>
        <taxon>Metazoa</taxon>
        <taxon>Ecdysozoa</taxon>
        <taxon>Arthropoda</taxon>
        <taxon>Hexapoda</taxon>
        <taxon>Insecta</taxon>
        <taxon>Pterygota</taxon>
        <taxon>Neoptera</taxon>
        <taxon>Endopterygota</taxon>
        <taxon>Lepidoptera</taxon>
        <taxon>Glossata</taxon>
        <taxon>Ditrysia</taxon>
        <taxon>Tineoidea</taxon>
        <taxon>Psychidae</taxon>
        <taxon>Oiketicinae</taxon>
        <taxon>Eumeta</taxon>
    </lineage>
</organism>
<dbReference type="OrthoDB" id="10017160at2759"/>
<keyword evidence="2" id="KW-1185">Reference proteome</keyword>